<dbReference type="HOGENOM" id="CLU_420257_0_0_0"/>
<sequence>MPGIPTHFVALEQVIARFSAAADPQLNAIAQTMKNQPGYAYLGSVGPAIGDFLPSDPPAIQGAPGGTQYFRIWNALFGVVGGDGTPADPGLFAILKNMNDFLDQVTTIANAEDMDALEGFQGQINVINQTAAQLGDLVQNIPSVAVGIASSIGTGMKPAVDAPVGNPVPPPEVWSVRDFLSWKKPGVFSKALLDRARGSGDERFLAYAYGYLISYITKACGSPFVNSIVLGPYRTQWWRHRWVNNWVDAWVYGKYTSGATMSGDTPAPPYDDPAWKNLCNASLHERLGKNLPAIDPVDTMTRLRSPQQPFPDILPAEFGEFWVNAFSDAYGPPAPGSPVKAEALNGAFVMTWMVLWFQTSGSALGCNPTPPLAPPDGCGDTPPWTDPTVPGDNGSGSPPPSPEVDTGVDTGKVVSAILLIILGGLSVLTGGLIDGAAEIAGGIDLLEHAGTVNWGKLRCDLYWYRLYLYNGLKALHDILSLGGFVYPYARELANDSTALSLLGTDFRYDSGIKLCKSNSRREGFPAQPWDGALATWTMAPGTWESPQTVAYLATEYPSFFIDDPANPLGAGRVLQGAAWPPGYAVQPGTQIPVEFGNLVENAVDVFSHLAVDYPNWNLDADRGMAWLTWQFTAVYSDPVVIEPEP</sequence>
<evidence type="ECO:0000313" key="2">
    <source>
        <dbReference type="EMBL" id="ABJ85105.1"/>
    </source>
</evidence>
<proteinExistence type="predicted"/>
<keyword evidence="2" id="KW-0812">Transmembrane</keyword>
<evidence type="ECO:0000256" key="1">
    <source>
        <dbReference type="SAM" id="MobiDB-lite"/>
    </source>
</evidence>
<dbReference type="OrthoDB" id="648959at2"/>
<dbReference type="AlphaFoldDB" id="Q01Z10"/>
<dbReference type="InParanoid" id="Q01Z10"/>
<organism evidence="2">
    <name type="scientific">Solibacter usitatus (strain Ellin6076)</name>
    <dbReference type="NCBI Taxonomy" id="234267"/>
    <lineage>
        <taxon>Bacteria</taxon>
        <taxon>Pseudomonadati</taxon>
        <taxon>Acidobacteriota</taxon>
        <taxon>Terriglobia</taxon>
        <taxon>Bryobacterales</taxon>
        <taxon>Solibacteraceae</taxon>
        <taxon>Candidatus Solibacter</taxon>
    </lineage>
</organism>
<protein>
    <submittedName>
        <fullName evidence="2">Putative transmembrane protein</fullName>
    </submittedName>
</protein>
<feature type="region of interest" description="Disordered" evidence="1">
    <location>
        <begin position="367"/>
        <end position="406"/>
    </location>
</feature>
<dbReference type="KEGG" id="sus:Acid_4141"/>
<dbReference type="STRING" id="234267.Acid_4141"/>
<keyword evidence="2" id="KW-0472">Membrane</keyword>
<name>Q01Z10_SOLUE</name>
<reference evidence="2" key="1">
    <citation type="submission" date="2006-10" db="EMBL/GenBank/DDBJ databases">
        <title>Complete sequence of Solibacter usitatus Ellin6076.</title>
        <authorList>
            <consortium name="US DOE Joint Genome Institute"/>
            <person name="Copeland A."/>
            <person name="Lucas S."/>
            <person name="Lapidus A."/>
            <person name="Barry K."/>
            <person name="Detter J.C."/>
            <person name="Glavina del Rio T."/>
            <person name="Hammon N."/>
            <person name="Israni S."/>
            <person name="Dalin E."/>
            <person name="Tice H."/>
            <person name="Pitluck S."/>
            <person name="Thompson L.S."/>
            <person name="Brettin T."/>
            <person name="Bruce D."/>
            <person name="Han C."/>
            <person name="Tapia R."/>
            <person name="Gilna P."/>
            <person name="Schmutz J."/>
            <person name="Larimer F."/>
            <person name="Land M."/>
            <person name="Hauser L."/>
            <person name="Kyrpides N."/>
            <person name="Mikhailova N."/>
            <person name="Janssen P.H."/>
            <person name="Kuske C.R."/>
            <person name="Richardson P."/>
        </authorList>
    </citation>
    <scope>NUCLEOTIDE SEQUENCE</scope>
    <source>
        <strain evidence="2">Ellin6076</strain>
    </source>
</reference>
<dbReference type="EMBL" id="CP000473">
    <property type="protein sequence ID" value="ABJ85105.1"/>
    <property type="molecule type" value="Genomic_DNA"/>
</dbReference>
<accession>Q01Z10</accession>
<gene>
    <name evidence="2" type="ordered locus">Acid_4141</name>
</gene>